<evidence type="ECO:0000313" key="1">
    <source>
        <dbReference type="EMBL" id="CAA7409850.1"/>
    </source>
</evidence>
<dbReference type="AlphaFoldDB" id="A0A7I8LJA6"/>
<name>A0A7I8LJA6_SPIIN</name>
<sequence length="69" mass="7535">MAAIQAVDFPVTEEGQLQLLQPLTQICKGLEFLQSRKVSGCWGQKREGGGGWGWGGGRLTSKVMRTSLR</sequence>
<accession>A0A7I8LJA6</accession>
<dbReference type="Proteomes" id="UP000663760">
    <property type="component" value="Chromosome 16"/>
</dbReference>
<protein>
    <submittedName>
        <fullName evidence="1">Uncharacterized protein</fullName>
    </submittedName>
</protein>
<dbReference type="EMBL" id="LR746279">
    <property type="protein sequence ID" value="CAA7409850.1"/>
    <property type="molecule type" value="Genomic_DNA"/>
</dbReference>
<organism evidence="1 2">
    <name type="scientific">Spirodela intermedia</name>
    <name type="common">Intermediate duckweed</name>
    <dbReference type="NCBI Taxonomy" id="51605"/>
    <lineage>
        <taxon>Eukaryota</taxon>
        <taxon>Viridiplantae</taxon>
        <taxon>Streptophyta</taxon>
        <taxon>Embryophyta</taxon>
        <taxon>Tracheophyta</taxon>
        <taxon>Spermatophyta</taxon>
        <taxon>Magnoliopsida</taxon>
        <taxon>Liliopsida</taxon>
        <taxon>Araceae</taxon>
        <taxon>Lemnoideae</taxon>
        <taxon>Spirodela</taxon>
    </lineage>
</organism>
<proteinExistence type="predicted"/>
<reference evidence="1" key="1">
    <citation type="submission" date="2020-02" db="EMBL/GenBank/DDBJ databases">
        <authorList>
            <person name="Scholz U."/>
            <person name="Mascher M."/>
            <person name="Fiebig A."/>
        </authorList>
    </citation>
    <scope>NUCLEOTIDE SEQUENCE</scope>
</reference>
<evidence type="ECO:0000313" key="2">
    <source>
        <dbReference type="Proteomes" id="UP000663760"/>
    </source>
</evidence>
<keyword evidence="2" id="KW-1185">Reference proteome</keyword>
<gene>
    <name evidence="1" type="ORF">SI8410_16020528</name>
</gene>